<comment type="similarity">
    <text evidence="2 8">Belongs to the methyltransferase superfamily. RsmD family.</text>
</comment>
<comment type="function">
    <text evidence="1 8">Specifically methylates the guanine in position 966 of 16S rRNA in the assembled 30S particle.</text>
</comment>
<dbReference type="SUPFAM" id="SSF53335">
    <property type="entry name" value="S-adenosyl-L-methionine-dependent methyltransferases"/>
    <property type="match status" value="1"/>
</dbReference>
<dbReference type="STRING" id="634113.AUT07_00417"/>
<accession>A0A0X9VEF4</accession>
<proteinExistence type="inferred from homology"/>
<keyword evidence="10" id="KW-1185">Reference proteome</keyword>
<dbReference type="PANTHER" id="PTHR43542:SF1">
    <property type="entry name" value="METHYLTRANSFERASE"/>
    <property type="match status" value="1"/>
</dbReference>
<keyword evidence="8" id="KW-0949">S-adenosyl-L-methionine</keyword>
<dbReference type="NCBIfam" id="TIGR00095">
    <property type="entry name" value="16S rRNA (guanine(966)-N(2))-methyltransferase RsmD"/>
    <property type="match status" value="1"/>
</dbReference>
<dbReference type="InterPro" id="IPR004398">
    <property type="entry name" value="RNA_MeTrfase_RsmD"/>
</dbReference>
<dbReference type="AlphaFoldDB" id="A0A0X9VEF4"/>
<dbReference type="RefSeq" id="WP_066283545.1">
    <property type="nucleotide sequence ID" value="NZ_CP013920.1"/>
</dbReference>
<evidence type="ECO:0000256" key="2">
    <source>
        <dbReference type="ARBA" id="ARBA00005269"/>
    </source>
</evidence>
<gene>
    <name evidence="9" type="primary">rsmD</name>
    <name evidence="9" type="ORF">AUT07_00417</name>
</gene>
<keyword evidence="6 8" id="KW-0808">Transferase</keyword>
<keyword evidence="8" id="KW-0698">rRNA processing</keyword>
<protein>
    <recommendedName>
        <fullName evidence="4 8">Ribosomal RNA small subunit methyltransferase D</fullName>
        <ecNumber evidence="3 8">2.1.1.171</ecNumber>
    </recommendedName>
</protein>
<dbReference type="GO" id="GO:0052913">
    <property type="term" value="F:16S rRNA (guanine(966)-N(2))-methyltransferase activity"/>
    <property type="evidence" value="ECO:0007669"/>
    <property type="project" value="UniProtKB-EC"/>
</dbReference>
<evidence type="ECO:0000256" key="4">
    <source>
        <dbReference type="ARBA" id="ARBA00013682"/>
    </source>
</evidence>
<evidence type="ECO:0000313" key="10">
    <source>
        <dbReference type="Proteomes" id="UP000069926"/>
    </source>
</evidence>
<dbReference type="EMBL" id="CP013920">
    <property type="protein sequence ID" value="AMA64989.1"/>
    <property type="molecule type" value="Genomic_DNA"/>
</dbReference>
<keyword evidence="5 8" id="KW-0489">Methyltransferase</keyword>
<dbReference type="Gene3D" id="3.40.50.150">
    <property type="entry name" value="Vaccinia Virus protein VP39"/>
    <property type="match status" value="1"/>
</dbReference>
<dbReference type="KEGG" id="asy:AUT07_00417"/>
<dbReference type="EC" id="2.1.1.171" evidence="3 8"/>
<dbReference type="InterPro" id="IPR002052">
    <property type="entry name" value="DNA_methylase_N6_adenine_CS"/>
</dbReference>
<evidence type="ECO:0000313" key="9">
    <source>
        <dbReference type="EMBL" id="AMA64989.1"/>
    </source>
</evidence>
<name>A0A0X9VEF4_9GAMM</name>
<comment type="catalytic activity">
    <reaction evidence="7 8">
        <text>guanosine(966) in 16S rRNA + S-adenosyl-L-methionine = N(2)-methylguanosine(966) in 16S rRNA + S-adenosyl-L-homocysteine + H(+)</text>
        <dbReference type="Rhea" id="RHEA:23548"/>
        <dbReference type="Rhea" id="RHEA-COMP:10211"/>
        <dbReference type="Rhea" id="RHEA-COMP:10212"/>
        <dbReference type="ChEBI" id="CHEBI:15378"/>
        <dbReference type="ChEBI" id="CHEBI:57856"/>
        <dbReference type="ChEBI" id="CHEBI:59789"/>
        <dbReference type="ChEBI" id="CHEBI:74269"/>
        <dbReference type="ChEBI" id="CHEBI:74481"/>
        <dbReference type="EC" id="2.1.1.171"/>
    </reaction>
</comment>
<dbReference type="Pfam" id="PF03602">
    <property type="entry name" value="Cons_hypoth95"/>
    <property type="match status" value="1"/>
</dbReference>
<dbReference type="GO" id="GO:0003676">
    <property type="term" value="F:nucleic acid binding"/>
    <property type="evidence" value="ECO:0007669"/>
    <property type="project" value="InterPro"/>
</dbReference>
<dbReference type="PANTHER" id="PTHR43542">
    <property type="entry name" value="METHYLTRANSFERASE"/>
    <property type="match status" value="1"/>
</dbReference>
<dbReference type="InterPro" id="IPR029063">
    <property type="entry name" value="SAM-dependent_MTases_sf"/>
</dbReference>
<evidence type="ECO:0000256" key="5">
    <source>
        <dbReference type="ARBA" id="ARBA00022603"/>
    </source>
</evidence>
<reference evidence="9 10" key="1">
    <citation type="submission" date="2016-01" db="EMBL/GenBank/DDBJ databases">
        <title>Genome sequence of Ca. Arsenophonus lipopteni, the exclusive symbiont of a blood sucking fly Lipoptena cervi (Diptera: Hippoboscidae).</title>
        <authorList>
            <person name="Novakova E."/>
            <person name="Hypsa V."/>
            <person name="Nguyen P."/>
            <person name="Husnik F."/>
            <person name="Darby A.C."/>
        </authorList>
    </citation>
    <scope>NUCLEOTIDE SEQUENCE [LARGE SCALE GENOMIC DNA]</scope>
    <source>
        <strain evidence="9 10">CB</strain>
    </source>
</reference>
<evidence type="ECO:0000256" key="3">
    <source>
        <dbReference type="ARBA" id="ARBA00012141"/>
    </source>
</evidence>
<dbReference type="OrthoDB" id="9803017at2"/>
<dbReference type="PATRIC" id="fig|634113.3.peg.401"/>
<evidence type="ECO:0000256" key="7">
    <source>
        <dbReference type="ARBA" id="ARBA00048326"/>
    </source>
</evidence>
<evidence type="ECO:0000256" key="6">
    <source>
        <dbReference type="ARBA" id="ARBA00022679"/>
    </source>
</evidence>
<dbReference type="Proteomes" id="UP000069926">
    <property type="component" value="Chromosome"/>
</dbReference>
<dbReference type="PROSITE" id="PS00092">
    <property type="entry name" value="N6_MTASE"/>
    <property type="match status" value="1"/>
</dbReference>
<dbReference type="CDD" id="cd02440">
    <property type="entry name" value="AdoMet_MTases"/>
    <property type="match status" value="1"/>
</dbReference>
<evidence type="ECO:0000256" key="8">
    <source>
        <dbReference type="PIRNR" id="PIRNR004553"/>
    </source>
</evidence>
<evidence type="ECO:0000256" key="1">
    <source>
        <dbReference type="ARBA" id="ARBA00002649"/>
    </source>
</evidence>
<sequence length="191" mass="22167">MSKKKLCKSFYQVRIIGGKWKGRKISVFNCNELRPTMDSIKETLFNWLIPFIQKTRCLDCFAGSGSLAIEALSRYAAAATFIEIKRHAALQIKANLEKLGAKNSQVINHDILNYLSHKGSPYDIIFLDPPFRKNLLKNTSILLEQNGWLTKNCWIYIETEIENNLNILPKNWLIYRQKKVGQVAYCLYTRY</sequence>
<organism evidence="9 10">
    <name type="scientific">Candidatus Arsenophonus lipoptenae</name>
    <dbReference type="NCBI Taxonomy" id="634113"/>
    <lineage>
        <taxon>Bacteria</taxon>
        <taxon>Pseudomonadati</taxon>
        <taxon>Pseudomonadota</taxon>
        <taxon>Gammaproteobacteria</taxon>
        <taxon>Enterobacterales</taxon>
        <taxon>Morganellaceae</taxon>
        <taxon>Arsenophonus</taxon>
    </lineage>
</organism>
<dbReference type="PIRSF" id="PIRSF004553">
    <property type="entry name" value="CHP00095"/>
    <property type="match status" value="1"/>
</dbReference>